<dbReference type="NCBIfam" id="NF041925">
    <property type="entry name" value="QatC"/>
    <property type="match status" value="1"/>
</dbReference>
<gene>
    <name evidence="1" type="ORF">K6K41_02045</name>
</gene>
<keyword evidence="2" id="KW-1185">Reference proteome</keyword>
<name>A0A9E6RA06_9HYPH</name>
<evidence type="ECO:0000313" key="2">
    <source>
        <dbReference type="Proteomes" id="UP000825701"/>
    </source>
</evidence>
<evidence type="ECO:0008006" key="3">
    <source>
        <dbReference type="Google" id="ProtNLM"/>
    </source>
</evidence>
<dbReference type="AlphaFoldDB" id="A0A9E6RA06"/>
<dbReference type="SUPFAM" id="SSF52402">
    <property type="entry name" value="Adenine nucleotide alpha hydrolases-like"/>
    <property type="match status" value="1"/>
</dbReference>
<reference evidence="1" key="1">
    <citation type="submission" date="2021-08" db="EMBL/GenBank/DDBJ databases">
        <authorList>
            <person name="Zhang H."/>
            <person name="Xu M."/>
            <person name="Yu Z."/>
            <person name="Yang L."/>
            <person name="Cai Y."/>
        </authorList>
    </citation>
    <scope>NUCLEOTIDE SEQUENCE</scope>
    <source>
        <strain evidence="1">CHL1</strain>
    </source>
</reference>
<dbReference type="Gene3D" id="3.40.50.620">
    <property type="entry name" value="HUPs"/>
    <property type="match status" value="1"/>
</dbReference>
<accession>A0A9E6RA06</accession>
<dbReference type="InterPro" id="IPR014729">
    <property type="entry name" value="Rossmann-like_a/b/a_fold"/>
</dbReference>
<dbReference type="Proteomes" id="UP000825701">
    <property type="component" value="Chromosome"/>
</dbReference>
<protein>
    <recommendedName>
        <fullName evidence="3">7-cyano-7-deazaguanine synthase</fullName>
    </recommendedName>
</protein>
<dbReference type="InterPro" id="IPR049676">
    <property type="entry name" value="QatC"/>
</dbReference>
<evidence type="ECO:0000313" key="1">
    <source>
        <dbReference type="EMBL" id="QZO00535.1"/>
    </source>
</evidence>
<organism evidence="1 2">
    <name type="scientific">Chenggangzhangella methanolivorans</name>
    <dbReference type="NCBI Taxonomy" id="1437009"/>
    <lineage>
        <taxon>Bacteria</taxon>
        <taxon>Pseudomonadati</taxon>
        <taxon>Pseudomonadota</taxon>
        <taxon>Alphaproteobacteria</taxon>
        <taxon>Hyphomicrobiales</taxon>
        <taxon>Methylopilaceae</taxon>
        <taxon>Chenggangzhangella</taxon>
    </lineage>
</organism>
<dbReference type="EMBL" id="CP081869">
    <property type="protein sequence ID" value="QZO00535.1"/>
    <property type="molecule type" value="Genomic_DNA"/>
</dbReference>
<dbReference type="RefSeq" id="WP_261403739.1">
    <property type="nucleotide sequence ID" value="NZ_CP081869.1"/>
</dbReference>
<sequence length="402" mass="43611">MLYNYGSRPGEGGVGARLIDEIRTMGLSAGQKAWDFSCRSLAVLAADEGITRSDSPDGWTREITLTVAVADAGFWATQAASLAQALRFLTTDIWALDFIEGGVQPAPLRNRAARPETVVSLLSGGMDSLIGAIDLVAQGETPLFVSQVAKGDKANQIEFASRISPRSLHAQLNHKAVHPVISERSQRARSIIFFAFGALAAESLTGRAGRVDLIVPENGYISINPPLTPLRLGSLSTRTTHPYYLQALQRVLDAADLRAVLRNPYQLKTKGEMLTECLTPALLADLVGRSTSCGRYARSGFRQCGRCVPCLVRRASFHAAGQVDPTGRYRYDDLSLPGRAHRDFDDVRAVAYAWRVIQTDGFDAWLGGALNSAVNPDADGLRKTVRRGVTELGEFISNRLDP</sequence>
<proteinExistence type="predicted"/>
<dbReference type="KEGG" id="cmet:K6K41_02045"/>